<reference evidence="1 2" key="1">
    <citation type="journal article" date="2024" name="G3 (Bethesda)">
        <title>Genome assembly of Hibiscus sabdariffa L. provides insights into metabolisms of medicinal natural products.</title>
        <authorList>
            <person name="Kim T."/>
        </authorList>
    </citation>
    <scope>NUCLEOTIDE SEQUENCE [LARGE SCALE GENOMIC DNA]</scope>
    <source>
        <strain evidence="1">TK-2024</strain>
        <tissue evidence="1">Old leaves</tissue>
    </source>
</reference>
<dbReference type="Proteomes" id="UP001472677">
    <property type="component" value="Unassembled WGS sequence"/>
</dbReference>
<accession>A0ABR2DGD0</accession>
<keyword evidence="2" id="KW-1185">Reference proteome</keyword>
<dbReference type="EMBL" id="JBBPBM010000028">
    <property type="protein sequence ID" value="KAK8537964.1"/>
    <property type="molecule type" value="Genomic_DNA"/>
</dbReference>
<sequence length="108" mass="11605">MGSEQNEGTTFLHLSQSFVPTAVGFLSSASNMNLCSKCYCCDLRPGKEQAAKTKAVMEIFFGVETKLEKEVAEAFKLVEEPSHVASSSTTVEQQAAVVAANIFTGNFC</sequence>
<gene>
    <name evidence="1" type="ORF">V6N12_044105</name>
</gene>
<comment type="caution">
    <text evidence="1">The sequence shown here is derived from an EMBL/GenBank/DDBJ whole genome shotgun (WGS) entry which is preliminary data.</text>
</comment>
<proteinExistence type="predicted"/>
<protein>
    <submittedName>
        <fullName evidence="1">Uncharacterized protein</fullName>
    </submittedName>
</protein>
<evidence type="ECO:0000313" key="1">
    <source>
        <dbReference type="EMBL" id="KAK8537964.1"/>
    </source>
</evidence>
<name>A0ABR2DGD0_9ROSI</name>
<organism evidence="1 2">
    <name type="scientific">Hibiscus sabdariffa</name>
    <name type="common">roselle</name>
    <dbReference type="NCBI Taxonomy" id="183260"/>
    <lineage>
        <taxon>Eukaryota</taxon>
        <taxon>Viridiplantae</taxon>
        <taxon>Streptophyta</taxon>
        <taxon>Embryophyta</taxon>
        <taxon>Tracheophyta</taxon>
        <taxon>Spermatophyta</taxon>
        <taxon>Magnoliopsida</taxon>
        <taxon>eudicotyledons</taxon>
        <taxon>Gunneridae</taxon>
        <taxon>Pentapetalae</taxon>
        <taxon>rosids</taxon>
        <taxon>malvids</taxon>
        <taxon>Malvales</taxon>
        <taxon>Malvaceae</taxon>
        <taxon>Malvoideae</taxon>
        <taxon>Hibiscus</taxon>
    </lineage>
</organism>
<evidence type="ECO:0000313" key="2">
    <source>
        <dbReference type="Proteomes" id="UP001472677"/>
    </source>
</evidence>